<dbReference type="GO" id="GO:0016887">
    <property type="term" value="F:ATP hydrolysis activity"/>
    <property type="evidence" value="ECO:0007669"/>
    <property type="project" value="InterPro"/>
</dbReference>
<dbReference type="PANTHER" id="PTHR42939:SF1">
    <property type="entry name" value="ABC TRANSPORTER ATP-BINDING PROTEIN ALBC-RELATED"/>
    <property type="match status" value="1"/>
</dbReference>
<evidence type="ECO:0000313" key="6">
    <source>
        <dbReference type="Proteomes" id="UP000327424"/>
    </source>
</evidence>
<reference evidence="5 6" key="1">
    <citation type="submission" date="2019-09" db="EMBL/GenBank/DDBJ databases">
        <title>Hybrid Assembly of the complete Genome of the Deep-Sea Bacterium Moritella marina from long Nanopore and Illumina reads.</title>
        <authorList>
            <person name="Magin S."/>
            <person name="Georgoulis A."/>
            <person name="Papadimitriou K."/>
            <person name="Iliakis G."/>
            <person name="Vorgias C.E."/>
        </authorList>
    </citation>
    <scope>NUCLEOTIDE SEQUENCE [LARGE SCALE GENOMIC DNA]</scope>
    <source>
        <strain evidence="5 6">MP-1</strain>
    </source>
</reference>
<dbReference type="InterPro" id="IPR003439">
    <property type="entry name" value="ABC_transporter-like_ATP-bd"/>
</dbReference>
<name>A0A5J6WIH9_MORMI</name>
<dbReference type="RefSeq" id="WP_019439932.1">
    <property type="nucleotide sequence ID" value="NZ_ALOE01000005.1"/>
</dbReference>
<organism evidence="5 6">
    <name type="scientific">Moritella marina ATCC 15381</name>
    <dbReference type="NCBI Taxonomy" id="1202962"/>
    <lineage>
        <taxon>Bacteria</taxon>
        <taxon>Pseudomonadati</taxon>
        <taxon>Pseudomonadota</taxon>
        <taxon>Gammaproteobacteria</taxon>
        <taxon>Alteromonadales</taxon>
        <taxon>Moritellaceae</taxon>
        <taxon>Moritella</taxon>
    </lineage>
</organism>
<dbReference type="SMART" id="SM00382">
    <property type="entry name" value="AAA"/>
    <property type="match status" value="1"/>
</dbReference>
<dbReference type="SUPFAM" id="SSF52540">
    <property type="entry name" value="P-loop containing nucleoside triphosphate hydrolases"/>
    <property type="match status" value="1"/>
</dbReference>
<dbReference type="AlphaFoldDB" id="A0A5J6WIH9"/>
<keyword evidence="2" id="KW-0547">Nucleotide-binding</keyword>
<evidence type="ECO:0000256" key="3">
    <source>
        <dbReference type="ARBA" id="ARBA00022840"/>
    </source>
</evidence>
<dbReference type="PROSITE" id="PS50893">
    <property type="entry name" value="ABC_TRANSPORTER_2"/>
    <property type="match status" value="1"/>
</dbReference>
<dbReference type="EMBL" id="CP044399">
    <property type="protein sequence ID" value="QFI36981.1"/>
    <property type="molecule type" value="Genomic_DNA"/>
</dbReference>
<gene>
    <name evidence="5" type="ORF">FR932_03640</name>
</gene>
<dbReference type="GO" id="GO:0005524">
    <property type="term" value="F:ATP binding"/>
    <property type="evidence" value="ECO:0007669"/>
    <property type="project" value="UniProtKB-KW"/>
</dbReference>
<feature type="domain" description="ABC transporter" evidence="4">
    <location>
        <begin position="6"/>
        <end position="233"/>
    </location>
</feature>
<protein>
    <submittedName>
        <fullName evidence="5">ABC transporter ATP-binding protein</fullName>
    </submittedName>
</protein>
<evidence type="ECO:0000256" key="1">
    <source>
        <dbReference type="ARBA" id="ARBA00022448"/>
    </source>
</evidence>
<evidence type="ECO:0000259" key="4">
    <source>
        <dbReference type="PROSITE" id="PS50893"/>
    </source>
</evidence>
<dbReference type="InterPro" id="IPR017871">
    <property type="entry name" value="ABC_transporter-like_CS"/>
</dbReference>
<evidence type="ECO:0000256" key="2">
    <source>
        <dbReference type="ARBA" id="ARBA00022741"/>
    </source>
</evidence>
<dbReference type="InterPro" id="IPR003593">
    <property type="entry name" value="AAA+_ATPase"/>
</dbReference>
<dbReference type="OrthoDB" id="9804819at2"/>
<dbReference type="Gene3D" id="3.40.50.300">
    <property type="entry name" value="P-loop containing nucleotide triphosphate hydrolases"/>
    <property type="match status" value="1"/>
</dbReference>
<keyword evidence="6" id="KW-1185">Reference proteome</keyword>
<keyword evidence="1" id="KW-0813">Transport</keyword>
<proteinExistence type="predicted"/>
<dbReference type="KEGG" id="mmaa:FR932_03640"/>
<dbReference type="Pfam" id="PF00005">
    <property type="entry name" value="ABC_tran"/>
    <property type="match status" value="1"/>
</dbReference>
<dbReference type="InterPro" id="IPR051782">
    <property type="entry name" value="ABC_Transporter_VariousFunc"/>
</dbReference>
<dbReference type="PROSITE" id="PS00211">
    <property type="entry name" value="ABC_TRANSPORTER_1"/>
    <property type="match status" value="1"/>
</dbReference>
<accession>A0A5J6WIH9</accession>
<evidence type="ECO:0000313" key="5">
    <source>
        <dbReference type="EMBL" id="QFI36981.1"/>
    </source>
</evidence>
<sequence length="332" mass="36383">MTSSIVTMTNVSKHFQRLKALNNISLELAEGEVLGLFGHNGAGKTTMMKIILGIEKTSSGDVSIFGRDPQSKQAWQDRRHIGYLPENVSFYDHLTGVEVLRYFAKLKSVPRTQVAELLELVGLTHAMQRQVKTYSKGMRQRLGLAQAFLGEPKLLLLDEPTVGLDPTATQEFYHSVDGLKKRGASIILCSHVLPGVEQHIERAMILSGGQAIAIGSLAQLREQANLPVMIQTQGINAQLSDDPLLATFIKGDGCLHVQEHEKMRVLKQVMEYDGLTDVSVESASLEQLYQYYLSHAAVIKGKLSASCIQGLSNDANVTTAARTIKRNEGVAS</sequence>
<dbReference type="InterPro" id="IPR027417">
    <property type="entry name" value="P-loop_NTPase"/>
</dbReference>
<dbReference type="Proteomes" id="UP000327424">
    <property type="component" value="Chromosome"/>
</dbReference>
<dbReference type="PANTHER" id="PTHR42939">
    <property type="entry name" value="ABC TRANSPORTER ATP-BINDING PROTEIN ALBC-RELATED"/>
    <property type="match status" value="1"/>
</dbReference>
<dbReference type="CDD" id="cd03230">
    <property type="entry name" value="ABC_DR_subfamily_A"/>
    <property type="match status" value="1"/>
</dbReference>
<keyword evidence="3 5" id="KW-0067">ATP-binding</keyword>